<evidence type="ECO:0000313" key="2">
    <source>
        <dbReference type="Proteomes" id="UP000309997"/>
    </source>
</evidence>
<accession>A0ACC4ANU4</accession>
<protein>
    <submittedName>
        <fullName evidence="1">Uncharacterized protein</fullName>
    </submittedName>
</protein>
<organism evidence="1 2">
    <name type="scientific">Populus alba</name>
    <name type="common">White poplar</name>
    <dbReference type="NCBI Taxonomy" id="43335"/>
    <lineage>
        <taxon>Eukaryota</taxon>
        <taxon>Viridiplantae</taxon>
        <taxon>Streptophyta</taxon>
        <taxon>Embryophyta</taxon>
        <taxon>Tracheophyta</taxon>
        <taxon>Spermatophyta</taxon>
        <taxon>Magnoliopsida</taxon>
        <taxon>eudicotyledons</taxon>
        <taxon>Gunneridae</taxon>
        <taxon>Pentapetalae</taxon>
        <taxon>rosids</taxon>
        <taxon>fabids</taxon>
        <taxon>Malpighiales</taxon>
        <taxon>Salicaceae</taxon>
        <taxon>Saliceae</taxon>
        <taxon>Populus</taxon>
    </lineage>
</organism>
<gene>
    <name evidence="1" type="ORF">D5086_030315</name>
</gene>
<proteinExistence type="predicted"/>
<reference evidence="1 2" key="1">
    <citation type="journal article" date="2024" name="Plant Biotechnol. J.">
        <title>Genome and CRISPR/Cas9 system of a widespread forest tree (Populus alba) in the world.</title>
        <authorList>
            <person name="Liu Y.J."/>
            <person name="Jiang P.F."/>
            <person name="Han X.M."/>
            <person name="Li X.Y."/>
            <person name="Wang H.M."/>
            <person name="Wang Y.J."/>
            <person name="Wang X.X."/>
            <person name="Zeng Q.Y."/>
        </authorList>
    </citation>
    <scope>NUCLEOTIDE SEQUENCE [LARGE SCALE GENOMIC DNA]</scope>
    <source>
        <strain evidence="2">cv. PAL-ZL1</strain>
    </source>
</reference>
<keyword evidence="2" id="KW-1185">Reference proteome</keyword>
<sequence>MDNNRYQIMMEARGVVCCKCRQRLSLLTLNSTGVKCPICNMMNPVPTCERSRSKDGKAKKNISDPDLLSSSKKTESLKKMPFPLEISRSSSGTRAARKRALLIGVTYKRKHMLKGTINDVKSMGGFLINSFGFKEENIRVLTEEEPEPDFFPTKKNIQNSFKWLVEDCMAGDSLVFYFSGHGIKQFDLDGDESDGFDETICPVDFMEAGTITDDEIKSAIVRPLKKGVTLNAIVDACHSGTVLDLPYVYNRKEKKWENSTRLSEEEKHTDRGLAISLAACEDIQVAADTSSCIGKSSINGGAMTSVLIQIVEKKPTITYGKLLDSIYEDIEKANKEGCLPRIIKGMLNNILSQV</sequence>
<dbReference type="EMBL" id="RCHU02000017">
    <property type="protein sequence ID" value="KAL3567664.1"/>
    <property type="molecule type" value="Genomic_DNA"/>
</dbReference>
<comment type="caution">
    <text evidence="1">The sequence shown here is derived from an EMBL/GenBank/DDBJ whole genome shotgun (WGS) entry which is preliminary data.</text>
</comment>
<dbReference type="Proteomes" id="UP000309997">
    <property type="component" value="Unassembled WGS sequence"/>
</dbReference>
<name>A0ACC4ANU4_POPAL</name>
<evidence type="ECO:0000313" key="1">
    <source>
        <dbReference type="EMBL" id="KAL3567664.1"/>
    </source>
</evidence>